<proteinExistence type="predicted"/>
<dbReference type="EMBL" id="KN837365">
    <property type="protein sequence ID" value="KIJ26556.1"/>
    <property type="molecule type" value="Genomic_DNA"/>
</dbReference>
<dbReference type="HOGENOM" id="CLU_1928948_0_0_1"/>
<evidence type="ECO:0000256" key="1">
    <source>
        <dbReference type="SAM" id="MobiDB-lite"/>
    </source>
</evidence>
<dbReference type="AlphaFoldDB" id="A0A0C9UM47"/>
<keyword evidence="3" id="KW-1185">Reference proteome</keyword>
<feature type="compositionally biased region" description="Polar residues" evidence="1">
    <location>
        <begin position="46"/>
        <end position="73"/>
    </location>
</feature>
<gene>
    <name evidence="2" type="ORF">M422DRAFT_38182</name>
</gene>
<accession>A0A0C9UM47</accession>
<evidence type="ECO:0000313" key="2">
    <source>
        <dbReference type="EMBL" id="KIJ26556.1"/>
    </source>
</evidence>
<reference evidence="2 3" key="1">
    <citation type="submission" date="2014-06" db="EMBL/GenBank/DDBJ databases">
        <title>Evolutionary Origins and Diversification of the Mycorrhizal Mutualists.</title>
        <authorList>
            <consortium name="DOE Joint Genome Institute"/>
            <consortium name="Mycorrhizal Genomics Consortium"/>
            <person name="Kohler A."/>
            <person name="Kuo A."/>
            <person name="Nagy L.G."/>
            <person name="Floudas D."/>
            <person name="Copeland A."/>
            <person name="Barry K.W."/>
            <person name="Cichocki N."/>
            <person name="Veneault-Fourrey C."/>
            <person name="LaButti K."/>
            <person name="Lindquist E.A."/>
            <person name="Lipzen A."/>
            <person name="Lundell T."/>
            <person name="Morin E."/>
            <person name="Murat C."/>
            <person name="Riley R."/>
            <person name="Ohm R."/>
            <person name="Sun H."/>
            <person name="Tunlid A."/>
            <person name="Henrissat B."/>
            <person name="Grigoriev I.V."/>
            <person name="Hibbett D.S."/>
            <person name="Martin F."/>
        </authorList>
    </citation>
    <scope>NUCLEOTIDE SEQUENCE [LARGE SCALE GENOMIC DNA]</scope>
    <source>
        <strain evidence="2 3">SS14</strain>
    </source>
</reference>
<dbReference type="Proteomes" id="UP000054279">
    <property type="component" value="Unassembled WGS sequence"/>
</dbReference>
<protein>
    <submittedName>
        <fullName evidence="2">Uncharacterized protein</fullName>
    </submittedName>
</protein>
<name>A0A0C9UM47_SPHS4</name>
<evidence type="ECO:0000313" key="3">
    <source>
        <dbReference type="Proteomes" id="UP000054279"/>
    </source>
</evidence>
<feature type="region of interest" description="Disordered" evidence="1">
    <location>
        <begin position="1"/>
        <end position="92"/>
    </location>
</feature>
<sequence length="147" mass="15991">MRSEVPAMQEAFGPLSGNQVQQSPCLDDPVQMGPSSEVLLQGHGPRSSNLVSSTKTTAESNSEDATLPTTSGQGDRGLQEAAPSDNPYQTETIIIEPISVTQLQRYMRHKKIPRTKSEITIPKNTRGIPSSQASMISYLYIWLTGCI</sequence>
<organism evidence="2 3">
    <name type="scientific">Sphaerobolus stellatus (strain SS14)</name>
    <dbReference type="NCBI Taxonomy" id="990650"/>
    <lineage>
        <taxon>Eukaryota</taxon>
        <taxon>Fungi</taxon>
        <taxon>Dikarya</taxon>
        <taxon>Basidiomycota</taxon>
        <taxon>Agaricomycotina</taxon>
        <taxon>Agaricomycetes</taxon>
        <taxon>Phallomycetidae</taxon>
        <taxon>Geastrales</taxon>
        <taxon>Sphaerobolaceae</taxon>
        <taxon>Sphaerobolus</taxon>
    </lineage>
</organism>